<sequence length="152" mass="17274">MKKFVSTLLVFALMLVFSTSAFAATGLGDTRDSAIDLYPEGLLDFYPGSPVHLSIENSKDEDWFKWTNNTRKMKGITALFIGTEDYENFRLGYIIKYKNGDESDLLDAQRFGQYQAFDSKNLPDGATVYFVVKKISDGTAQYQFGFYIDDNF</sequence>
<comment type="caution">
    <text evidence="2">The sequence shown here is derived from an EMBL/GenBank/DDBJ whole genome shotgun (WGS) entry which is preliminary data.</text>
</comment>
<organism evidence="2 3">
    <name type="scientific">Paenibacillus thiaminolyticus</name>
    <name type="common">Bacillus thiaminolyticus</name>
    <dbReference type="NCBI Taxonomy" id="49283"/>
    <lineage>
        <taxon>Bacteria</taxon>
        <taxon>Bacillati</taxon>
        <taxon>Bacillota</taxon>
        <taxon>Bacilli</taxon>
        <taxon>Bacillales</taxon>
        <taxon>Paenibacillaceae</taxon>
        <taxon>Paenibacillus</taxon>
    </lineage>
</organism>
<dbReference type="OrthoDB" id="2893810at2"/>
<protein>
    <recommendedName>
        <fullName evidence="4">Secreted protein</fullName>
    </recommendedName>
</protein>
<evidence type="ECO:0000256" key="1">
    <source>
        <dbReference type="SAM" id="SignalP"/>
    </source>
</evidence>
<keyword evidence="1" id="KW-0732">Signal</keyword>
<dbReference type="Proteomes" id="UP000266177">
    <property type="component" value="Unassembled WGS sequence"/>
</dbReference>
<evidence type="ECO:0000313" key="2">
    <source>
        <dbReference type="EMBL" id="RJG25102.1"/>
    </source>
</evidence>
<dbReference type="RefSeq" id="WP_119791927.1">
    <property type="nucleotide sequence ID" value="NZ_QYZD01000004.1"/>
</dbReference>
<accession>A0A3A3GPI0</accession>
<evidence type="ECO:0000313" key="3">
    <source>
        <dbReference type="Proteomes" id="UP000266177"/>
    </source>
</evidence>
<reference evidence="2 3" key="1">
    <citation type="submission" date="2018-09" db="EMBL/GenBank/DDBJ databases">
        <title>Paenibacillus SK2017-BO5.</title>
        <authorList>
            <person name="Piskunova J.V."/>
            <person name="Dubiley S.A."/>
            <person name="Severinov K.V."/>
        </authorList>
    </citation>
    <scope>NUCLEOTIDE SEQUENCE [LARGE SCALE GENOMIC DNA]</scope>
    <source>
        <strain evidence="2 3">BO5</strain>
    </source>
</reference>
<name>A0A3A3GPI0_PANTH</name>
<gene>
    <name evidence="2" type="ORF">DQX05_06385</name>
</gene>
<proteinExistence type="predicted"/>
<evidence type="ECO:0008006" key="4">
    <source>
        <dbReference type="Google" id="ProtNLM"/>
    </source>
</evidence>
<feature type="chain" id="PRO_5017365553" description="Secreted protein" evidence="1">
    <location>
        <begin position="24"/>
        <end position="152"/>
    </location>
</feature>
<dbReference type="EMBL" id="QYZD01000004">
    <property type="protein sequence ID" value="RJG25102.1"/>
    <property type="molecule type" value="Genomic_DNA"/>
</dbReference>
<feature type="signal peptide" evidence="1">
    <location>
        <begin position="1"/>
        <end position="23"/>
    </location>
</feature>
<dbReference type="AlphaFoldDB" id="A0A3A3GPI0"/>